<feature type="chain" id="PRO_5012271211" evidence="1">
    <location>
        <begin position="21"/>
        <end position="161"/>
    </location>
</feature>
<feature type="signal peptide" evidence="1">
    <location>
        <begin position="1"/>
        <end position="20"/>
    </location>
</feature>
<accession>A0A2C9KWL3</accession>
<reference evidence="2" key="1">
    <citation type="submission" date="2020-05" db="UniProtKB">
        <authorList>
            <consortium name="EnsemblMetazoa"/>
        </authorList>
    </citation>
    <scope>IDENTIFICATION</scope>
    <source>
        <strain evidence="2">BB02</strain>
    </source>
</reference>
<sequence>MDCVTCILMGMCLLCEPGIGTDAPGRSLTQEEVANALQKVLIKYKNDIAHQHPRAGPNNRRSFIPDLKFSNAGIGKRNDFTEHLRPASSDCGQTSNKREKADAVNQASSLVAPLISIRSPKDYSPLHNTPAFRRNLIQAFPETFTTRMLMNTLLQTRSKVR</sequence>
<evidence type="ECO:0000256" key="1">
    <source>
        <dbReference type="SAM" id="SignalP"/>
    </source>
</evidence>
<evidence type="ECO:0000313" key="3">
    <source>
        <dbReference type="Proteomes" id="UP000076420"/>
    </source>
</evidence>
<organism evidence="2 3">
    <name type="scientific">Biomphalaria glabrata</name>
    <name type="common">Bloodfluke planorb</name>
    <name type="synonym">Freshwater snail</name>
    <dbReference type="NCBI Taxonomy" id="6526"/>
    <lineage>
        <taxon>Eukaryota</taxon>
        <taxon>Metazoa</taxon>
        <taxon>Spiralia</taxon>
        <taxon>Lophotrochozoa</taxon>
        <taxon>Mollusca</taxon>
        <taxon>Gastropoda</taxon>
        <taxon>Heterobranchia</taxon>
        <taxon>Euthyneura</taxon>
        <taxon>Panpulmonata</taxon>
        <taxon>Hygrophila</taxon>
        <taxon>Lymnaeoidea</taxon>
        <taxon>Planorbidae</taxon>
        <taxon>Biomphalaria</taxon>
    </lineage>
</organism>
<proteinExistence type="predicted"/>
<dbReference type="EnsemblMetazoa" id="BGLB024317-RA">
    <property type="protein sequence ID" value="BGLB024317-PA"/>
    <property type="gene ID" value="BGLB024317"/>
</dbReference>
<dbReference type="AlphaFoldDB" id="A0A2C9KWL3"/>
<evidence type="ECO:0000313" key="2">
    <source>
        <dbReference type="EnsemblMetazoa" id="BGLB024317-PA"/>
    </source>
</evidence>
<gene>
    <name evidence="2" type="primary">106072950</name>
</gene>
<keyword evidence="1" id="KW-0732">Signal</keyword>
<dbReference type="VEuPathDB" id="VectorBase:BGLB024317"/>
<name>A0A2C9KWL3_BIOGL</name>
<protein>
    <submittedName>
        <fullName evidence="2">Uncharacterized protein</fullName>
    </submittedName>
</protein>
<dbReference type="Proteomes" id="UP000076420">
    <property type="component" value="Unassembled WGS sequence"/>
</dbReference>